<keyword evidence="3" id="KW-1185">Reference proteome</keyword>
<dbReference type="RefSeq" id="WP_267771114.1">
    <property type="nucleotide sequence ID" value="NZ_JAPNKE010000002.1"/>
</dbReference>
<protein>
    <submittedName>
        <fullName evidence="2">Uncharacterized protein</fullName>
    </submittedName>
</protein>
<dbReference type="AlphaFoldDB" id="A0A9X3EYU9"/>
<evidence type="ECO:0000256" key="1">
    <source>
        <dbReference type="SAM" id="MobiDB-lite"/>
    </source>
</evidence>
<organism evidence="2 3">
    <name type="scientific">Nannocystis pusilla</name>
    <dbReference type="NCBI Taxonomy" id="889268"/>
    <lineage>
        <taxon>Bacteria</taxon>
        <taxon>Pseudomonadati</taxon>
        <taxon>Myxococcota</taxon>
        <taxon>Polyangia</taxon>
        <taxon>Nannocystales</taxon>
        <taxon>Nannocystaceae</taxon>
        <taxon>Nannocystis</taxon>
    </lineage>
</organism>
<dbReference type="Proteomes" id="UP001150924">
    <property type="component" value="Unassembled WGS sequence"/>
</dbReference>
<evidence type="ECO:0000313" key="3">
    <source>
        <dbReference type="Proteomes" id="UP001150924"/>
    </source>
</evidence>
<feature type="compositionally biased region" description="Low complexity" evidence="1">
    <location>
        <begin position="237"/>
        <end position="251"/>
    </location>
</feature>
<reference evidence="2" key="1">
    <citation type="submission" date="2022-11" db="EMBL/GenBank/DDBJ databases">
        <title>Minimal conservation of predation-associated metabolite biosynthetic gene clusters underscores biosynthetic potential of Myxococcota including descriptions for ten novel species: Archangium lansinium sp. nov., Myxococcus landrumus sp. nov., Nannocystis bai.</title>
        <authorList>
            <person name="Ahearne A."/>
            <person name="Stevens C."/>
            <person name="Phillips K."/>
        </authorList>
    </citation>
    <scope>NUCLEOTIDE SEQUENCE</scope>
    <source>
        <strain evidence="2">Na p29</strain>
    </source>
</reference>
<evidence type="ECO:0000313" key="2">
    <source>
        <dbReference type="EMBL" id="MCY1008481.1"/>
    </source>
</evidence>
<dbReference type="SUPFAM" id="SSF101898">
    <property type="entry name" value="NHL repeat"/>
    <property type="match status" value="1"/>
</dbReference>
<proteinExistence type="predicted"/>
<comment type="caution">
    <text evidence="2">The sequence shown here is derived from an EMBL/GenBank/DDBJ whole genome shotgun (WGS) entry which is preliminary data.</text>
</comment>
<gene>
    <name evidence="2" type="ORF">OV079_23565</name>
</gene>
<name>A0A9X3EYU9_9BACT</name>
<dbReference type="EMBL" id="JAPNKE010000002">
    <property type="protein sequence ID" value="MCY1008481.1"/>
    <property type="molecule type" value="Genomic_DNA"/>
</dbReference>
<accession>A0A9X3EYU9</accession>
<feature type="region of interest" description="Disordered" evidence="1">
    <location>
        <begin position="233"/>
        <end position="292"/>
    </location>
</feature>
<sequence>MSTSTTASYSDLAVDSRGHVLIAGPECPGFVVRELDAEGALLDAVIVGPHPETVHHFAGVDAEDSRYIAYVRYSGQPATGIRKYDRDGVLVWERELGAPEPTPVVFAVNSTGDTVLSMISEDDPRTRLIKHDVDGALVFDKELPGATISVLDVDTAGTMAGFDWSSQSGVAKGSAVKLSPDAAVLWSHEPEGVMNRAHARWLAGGDMLFASMFSGTNNSTVGRYTADGTVVWEHPGPQSTSTIRSSTSPPTARASWPSASTGSARCGSPRSRPRATRACPIPAQRTRWRAPG</sequence>